<feature type="domain" description="FANCI solenoid 4" evidence="5">
    <location>
        <begin position="971"/>
        <end position="1211"/>
    </location>
</feature>
<dbReference type="PANTHER" id="PTHR21818:SF0">
    <property type="entry name" value="FANCONI ANEMIA GROUP I PROTEIN"/>
    <property type="match status" value="1"/>
</dbReference>
<evidence type="ECO:0000259" key="6">
    <source>
        <dbReference type="Pfam" id="PF14679"/>
    </source>
</evidence>
<evidence type="ECO:0000259" key="4">
    <source>
        <dbReference type="Pfam" id="PF14677"/>
    </source>
</evidence>
<accession>A0A2G4SV00</accession>
<evidence type="ECO:0000259" key="7">
    <source>
        <dbReference type="Pfam" id="PF14680"/>
    </source>
</evidence>
<dbReference type="GO" id="GO:0070182">
    <property type="term" value="F:DNA polymerase binding"/>
    <property type="evidence" value="ECO:0007669"/>
    <property type="project" value="TreeGrafter"/>
</dbReference>
<dbReference type="GO" id="GO:0006281">
    <property type="term" value="P:DNA repair"/>
    <property type="evidence" value="ECO:0007669"/>
    <property type="project" value="InterPro"/>
</dbReference>
<feature type="domain" description="FANCI solenoid 1" evidence="2">
    <location>
        <begin position="69"/>
        <end position="230"/>
    </location>
</feature>
<dbReference type="GeneID" id="35439863"/>
<evidence type="ECO:0000313" key="8">
    <source>
        <dbReference type="EMBL" id="PHZ12216.1"/>
    </source>
</evidence>
<name>A0A2G4SV00_RHIZD</name>
<feature type="region of interest" description="Disordered" evidence="1">
    <location>
        <begin position="1215"/>
        <end position="1241"/>
    </location>
</feature>
<reference evidence="8 9" key="1">
    <citation type="journal article" date="2016" name="Proc. Natl. Acad. Sci. U.S.A.">
        <title>Lipid metabolic changes in an early divergent fungus govern the establishment of a mutualistic symbiosis with endobacteria.</title>
        <authorList>
            <person name="Lastovetsky O.A."/>
            <person name="Gaspar M.L."/>
            <person name="Mondo S.J."/>
            <person name="LaButti K.M."/>
            <person name="Sandor L."/>
            <person name="Grigoriev I.V."/>
            <person name="Henry S.A."/>
            <person name="Pawlowska T.E."/>
        </authorList>
    </citation>
    <scope>NUCLEOTIDE SEQUENCE [LARGE SCALE GENOMIC DNA]</scope>
    <source>
        <strain evidence="8 9">ATCC 52813</strain>
    </source>
</reference>
<evidence type="ECO:0000259" key="2">
    <source>
        <dbReference type="Pfam" id="PF14675"/>
    </source>
</evidence>
<dbReference type="InterPro" id="IPR026171">
    <property type="entry name" value="FANCI"/>
</dbReference>
<evidence type="ECO:0000259" key="3">
    <source>
        <dbReference type="Pfam" id="PF14676"/>
    </source>
</evidence>
<dbReference type="STRING" id="1340429.A0A2G4SV00"/>
<dbReference type="InterPro" id="IPR029313">
    <property type="entry name" value="FANCI_S3"/>
</dbReference>
<dbReference type="InterPro" id="IPR029315">
    <property type="entry name" value="FANCI_S2"/>
</dbReference>
<proteinExistence type="predicted"/>
<dbReference type="Pfam" id="PF14677">
    <property type="entry name" value="FANCI_S3"/>
    <property type="match status" value="1"/>
</dbReference>
<organism evidence="8 9">
    <name type="scientific">Rhizopus microsporus ATCC 52813</name>
    <dbReference type="NCBI Taxonomy" id="1340429"/>
    <lineage>
        <taxon>Eukaryota</taxon>
        <taxon>Fungi</taxon>
        <taxon>Fungi incertae sedis</taxon>
        <taxon>Mucoromycota</taxon>
        <taxon>Mucoromycotina</taxon>
        <taxon>Mucoromycetes</taxon>
        <taxon>Mucorales</taxon>
        <taxon>Mucorineae</taxon>
        <taxon>Rhizopodaceae</taxon>
        <taxon>Rhizopus</taxon>
    </lineage>
</organism>
<evidence type="ECO:0000256" key="1">
    <source>
        <dbReference type="SAM" id="MobiDB-lite"/>
    </source>
</evidence>
<evidence type="ECO:0000313" key="9">
    <source>
        <dbReference type="Proteomes" id="UP000242254"/>
    </source>
</evidence>
<dbReference type="AlphaFoldDB" id="A0A2G4SV00"/>
<feature type="domain" description="FANCI solenoid 2" evidence="3">
    <location>
        <begin position="341"/>
        <end position="505"/>
    </location>
</feature>
<feature type="domain" description="FANCI helical" evidence="7">
    <location>
        <begin position="521"/>
        <end position="721"/>
    </location>
</feature>
<dbReference type="RefSeq" id="XP_023465924.1">
    <property type="nucleotide sequence ID" value="XM_023608873.1"/>
</dbReference>
<sequence length="1241" mass="140913">MDAQLLKLSKQKDKALLKEFLSTSPNDKIADIIKTKLHQSTTNDSDIVLLIRSILIGSPIEEGQFNLDRRQVVIDCVIEWLSSDHRDIIDKSGLSSSVVNLILPEIELFPSNILHETALTIINLIDQSDTIHSKLLDIFTKIWNALSAANELTELNDVFEKLISADWGNQSIVGVCSAMNEMELSNKQMEQFDLEEVPPFIYQLLLVSRKGHKKNVLKGIFDYFKNEKDDISVEGTVMLHMSFAVKQDQELGNELVKIMKTNKMNQLDIFSTATLLSVARIHRLQDTIIDLFKSAIISAFKDNERYQQCNWITKYSTSDSARFSTVLLEIADRSAAGWDQIIQSMTRLSFVLIDSVANQGGFFATSHSRNKTSGEPNNANSNLANLAIRILARLFKHHDVVRSEILEQITSRIVTRSNSANDFIRLLEIIIHDYPHAIEKHLTTLKDTLDLLSYLPFPIAERLLNVVRPVIKTNQQFRDNLILVLRKSLFAKDIDGREVAVRGFLNVLDDLLVELKQNGASSQAESVAFEILGLLRRCFSQQSEIRACAYNGLGTLSEDHASFAGDVFELLSTQFMKSFERNTSMPCPIKLDSCIEPSSSGGFIKTVEPIHILLLNTIRSLQAAASDSSTCSLIIESINRFRGHIKSFVIRLSNAALEDLELDKTTSFDVDTYEGQKNIQYAMLLLPLYEIAIEYEYSMNEMNADTSEVILNLFKKRKDLMGLLSSIPDRSKKTLNANKPSSSLKFITKVFKDLFASEDNMSEPLRNLKSNIELVHFVVVSTGDSLKCAINDPYRHRDEESFNICIELCQLYLQILTQEDSDSIFANNQSFKKGPSVLISLSNHLLSILEIVRNVWPSRFVDFLTSVCRLPDSDQNTIIASFIESLRDIVIKFLSGRSPIYKEVSSIMQVISFLAGTFDKSSQDYSQHAQQITNWVNELAKDRPIEDTGLTKELISLLIRVSSDAGEHHIIHDLCADLHAYAGEIESSFADEDEPMETNIHYQIISNKTFSVIISQVFDYLDHSFDELIWAISKLRLYAVNADEDVPSFEQDICECFILYMKTLSELVRTVLSDTGSENLFKNLAKLYKALQAFIKYKLAFIGDMSQMFIKVISISGSDITDRMYKFLTIYGQRQQLADASHGKKKSKGKRRKEINIKQEARVQRESRMIPQLIYSVEQYERHLIQLSRKSRVDFMQYMKRSTSRDFKIEISLLNEESSSEDEKESTSSASETPSKRARLS</sequence>
<dbReference type="Pfam" id="PF14676">
    <property type="entry name" value="FANCI_S2"/>
    <property type="match status" value="1"/>
</dbReference>
<dbReference type="Pfam" id="PF14680">
    <property type="entry name" value="FANCI_HD2"/>
    <property type="match status" value="1"/>
</dbReference>
<dbReference type="PANTHER" id="PTHR21818">
    <property type="entry name" value="BC025462 PROTEIN"/>
    <property type="match status" value="1"/>
</dbReference>
<feature type="domain" description="FANCI solenoid 3" evidence="4">
    <location>
        <begin position="743"/>
        <end position="958"/>
    </location>
</feature>
<dbReference type="EMBL" id="KZ303850">
    <property type="protein sequence ID" value="PHZ12216.1"/>
    <property type="molecule type" value="Genomic_DNA"/>
</dbReference>
<dbReference type="Pfam" id="PF14679">
    <property type="entry name" value="FANCI_HD1"/>
    <property type="match status" value="1"/>
</dbReference>
<dbReference type="InterPro" id="IPR029308">
    <property type="entry name" value="FANCI_S1"/>
</dbReference>
<dbReference type="InterPro" id="IPR029314">
    <property type="entry name" value="FANCI_S4"/>
</dbReference>
<evidence type="ECO:0000259" key="5">
    <source>
        <dbReference type="Pfam" id="PF14678"/>
    </source>
</evidence>
<keyword evidence="9" id="KW-1185">Reference proteome</keyword>
<gene>
    <name evidence="8" type="ORF">RHIMIDRAFT_238031</name>
</gene>
<dbReference type="InterPro" id="IPR029310">
    <property type="entry name" value="FANCI_HD1"/>
</dbReference>
<protein>
    <recommendedName>
        <fullName evidence="10">FANCI solenoid 4 domain-containing protein</fullName>
    </recommendedName>
</protein>
<dbReference type="InterPro" id="IPR029312">
    <property type="entry name" value="FANCI_HD2"/>
</dbReference>
<feature type="domain" description="FANCI helical" evidence="6">
    <location>
        <begin position="250"/>
        <end position="330"/>
    </location>
</feature>
<dbReference type="Pfam" id="PF14678">
    <property type="entry name" value="FANCI_S4"/>
    <property type="match status" value="1"/>
</dbReference>
<dbReference type="Pfam" id="PF14675">
    <property type="entry name" value="FANCI_S1"/>
    <property type="match status" value="1"/>
</dbReference>
<evidence type="ECO:0008006" key="10">
    <source>
        <dbReference type="Google" id="ProtNLM"/>
    </source>
</evidence>
<dbReference type="Proteomes" id="UP000242254">
    <property type="component" value="Unassembled WGS sequence"/>
</dbReference>